<reference evidence="2" key="2">
    <citation type="submission" date="2023-04" db="EMBL/GenBank/DDBJ databases">
        <authorList>
            <person name="Bu L."/>
            <person name="Lu L."/>
            <person name="Laidemitt M.R."/>
            <person name="Zhang S.M."/>
            <person name="Mutuku M."/>
            <person name="Mkoji G."/>
            <person name="Steinauer M."/>
            <person name="Loker E.S."/>
        </authorList>
    </citation>
    <scope>NUCLEOTIDE SEQUENCE</scope>
    <source>
        <strain evidence="2">KasaAsao</strain>
        <tissue evidence="2">Whole Snail</tissue>
    </source>
</reference>
<accession>A0AAD8EYL7</accession>
<evidence type="ECO:0000313" key="2">
    <source>
        <dbReference type="EMBL" id="KAK0045287.1"/>
    </source>
</evidence>
<protein>
    <submittedName>
        <fullName evidence="2">Arp2/3 complex-activating protein rickA</fullName>
    </submittedName>
</protein>
<comment type="caution">
    <text evidence="2">The sequence shown here is derived from an EMBL/GenBank/DDBJ whole genome shotgun (WGS) entry which is preliminary data.</text>
</comment>
<feature type="non-terminal residue" evidence="2">
    <location>
        <position position="1"/>
    </location>
</feature>
<feature type="compositionally biased region" description="Low complexity" evidence="1">
    <location>
        <begin position="24"/>
        <end position="35"/>
    </location>
</feature>
<dbReference type="EMBL" id="JASAOG010000183">
    <property type="protein sequence ID" value="KAK0045287.1"/>
    <property type="molecule type" value="Genomic_DNA"/>
</dbReference>
<feature type="region of interest" description="Disordered" evidence="1">
    <location>
        <begin position="1"/>
        <end position="79"/>
    </location>
</feature>
<gene>
    <name evidence="2" type="ORF">Bpfe_025296</name>
</gene>
<feature type="non-terminal residue" evidence="2">
    <location>
        <position position="99"/>
    </location>
</feature>
<name>A0AAD8EYL7_BIOPF</name>
<dbReference type="Proteomes" id="UP001233172">
    <property type="component" value="Unassembled WGS sequence"/>
</dbReference>
<feature type="compositionally biased region" description="Basic and acidic residues" evidence="1">
    <location>
        <begin position="53"/>
        <end position="66"/>
    </location>
</feature>
<organism evidence="2 3">
    <name type="scientific">Biomphalaria pfeifferi</name>
    <name type="common">Bloodfluke planorb</name>
    <name type="synonym">Freshwater snail</name>
    <dbReference type="NCBI Taxonomy" id="112525"/>
    <lineage>
        <taxon>Eukaryota</taxon>
        <taxon>Metazoa</taxon>
        <taxon>Spiralia</taxon>
        <taxon>Lophotrochozoa</taxon>
        <taxon>Mollusca</taxon>
        <taxon>Gastropoda</taxon>
        <taxon>Heterobranchia</taxon>
        <taxon>Euthyneura</taxon>
        <taxon>Panpulmonata</taxon>
        <taxon>Hygrophila</taxon>
        <taxon>Lymnaeoidea</taxon>
        <taxon>Planorbidae</taxon>
        <taxon>Biomphalaria</taxon>
    </lineage>
</organism>
<sequence length="99" mass="11202">KSDSIRRLSTSTPNFTEVEKQIASKSRSMSRSPNSAHHVMQEMSPRITKRKQSREDNVRIVGKLDDPSDDSGVEINGLSFNGQTSAQHVQSFVYQPRRQ</sequence>
<dbReference type="AlphaFoldDB" id="A0AAD8EYL7"/>
<evidence type="ECO:0000313" key="3">
    <source>
        <dbReference type="Proteomes" id="UP001233172"/>
    </source>
</evidence>
<proteinExistence type="predicted"/>
<reference evidence="2" key="1">
    <citation type="journal article" date="2023" name="PLoS Negl. Trop. Dis.">
        <title>A genome sequence for Biomphalaria pfeifferi, the major vector snail for the human-infecting parasite Schistosoma mansoni.</title>
        <authorList>
            <person name="Bu L."/>
            <person name="Lu L."/>
            <person name="Laidemitt M.R."/>
            <person name="Zhang S.M."/>
            <person name="Mutuku M."/>
            <person name="Mkoji G."/>
            <person name="Steinauer M."/>
            <person name="Loker E.S."/>
        </authorList>
    </citation>
    <scope>NUCLEOTIDE SEQUENCE</scope>
    <source>
        <strain evidence="2">KasaAsao</strain>
    </source>
</reference>
<evidence type="ECO:0000256" key="1">
    <source>
        <dbReference type="SAM" id="MobiDB-lite"/>
    </source>
</evidence>
<keyword evidence="3" id="KW-1185">Reference proteome</keyword>